<evidence type="ECO:0000313" key="2">
    <source>
        <dbReference type="Proteomes" id="UP000821845"/>
    </source>
</evidence>
<proteinExistence type="predicted"/>
<accession>A0ACB7T990</accession>
<comment type="caution">
    <text evidence="1">The sequence shown here is derived from an EMBL/GenBank/DDBJ whole genome shotgun (WGS) entry which is preliminary data.</text>
</comment>
<reference evidence="1" key="1">
    <citation type="submission" date="2020-05" db="EMBL/GenBank/DDBJ databases">
        <title>Large-scale comparative analyses of tick genomes elucidate their genetic diversity and vector capacities.</title>
        <authorList>
            <person name="Jia N."/>
            <person name="Wang J."/>
            <person name="Shi W."/>
            <person name="Du L."/>
            <person name="Sun Y."/>
            <person name="Zhan W."/>
            <person name="Jiang J."/>
            <person name="Wang Q."/>
            <person name="Zhang B."/>
            <person name="Ji P."/>
            <person name="Sakyi L.B."/>
            <person name="Cui X."/>
            <person name="Yuan T."/>
            <person name="Jiang B."/>
            <person name="Yang W."/>
            <person name="Lam T.T.-Y."/>
            <person name="Chang Q."/>
            <person name="Ding S."/>
            <person name="Wang X."/>
            <person name="Zhu J."/>
            <person name="Ruan X."/>
            <person name="Zhao L."/>
            <person name="Wei J."/>
            <person name="Que T."/>
            <person name="Du C."/>
            <person name="Cheng J."/>
            <person name="Dai P."/>
            <person name="Han X."/>
            <person name="Huang E."/>
            <person name="Gao Y."/>
            <person name="Liu J."/>
            <person name="Shao H."/>
            <person name="Ye R."/>
            <person name="Li L."/>
            <person name="Wei W."/>
            <person name="Wang X."/>
            <person name="Wang C."/>
            <person name="Yang T."/>
            <person name="Huo Q."/>
            <person name="Li W."/>
            <person name="Guo W."/>
            <person name="Chen H."/>
            <person name="Zhou L."/>
            <person name="Ni X."/>
            <person name="Tian J."/>
            <person name="Zhou Y."/>
            <person name="Sheng Y."/>
            <person name="Liu T."/>
            <person name="Pan Y."/>
            <person name="Xia L."/>
            <person name="Li J."/>
            <person name="Zhao F."/>
            <person name="Cao W."/>
        </authorList>
    </citation>
    <scope>NUCLEOTIDE SEQUENCE</scope>
    <source>
        <strain evidence="1">Hyas-2018</strain>
    </source>
</reference>
<sequence>MASSGDDQPQAYGRARGRSRGRVRIAAPGTFGDPPSPMPGSPASSTFGSQLSAPSQQSSSMSLSSRPETPLQYHMAMHGAMAPLAPPTLAAPPASPMMASPMMSPATMSPYSSRSPSTLSDGVSSLSASFEQLSVARTSSVRPKEYAAPRQFQDVVTTSGAAAMVAAAAIGRGSHRGRREDLSGPPTRPKHLTEKTGQSGAPIKVLANYFRLVSLPKWCVHQYHVDFLPLVESSRIRRALMNDHREVFGRCFVFDGMSDLKAVARLPQDITELHAQRRTDGAAILIRIKWVQELAPTNPDLLRLFNTQMRRNLEHLDFVQINRHYFDKRAVSAIPQHGLELWQGLITAIGQYETGVMMVTDTVHKVLRRDSVLDLLSQVSRGPYYREEAVKQVAGCIVMTPYNNKTYRVDDIDWNKTPVSIFDTKEGPKSYIKYYEDQYEKRIRDINQPLLVCRPKEKDLRAGRTDNIYLVPELCMRANVSVMRDLAQHTRIDPPKRVRNLLEFIERINGNATIRQEMEQWGLTFDKALVSINARTLPPEKVMQGQQVYRYSPTTADFSREMRDKRLHMTANIDNWLVVCPRRDDVNTTEFVRTLLSVCPPMGLRMGQPQMLQLDDDRAGNYVRALHDVCGSGNLQLALVVVPNNRKDRYDMIKKQACVDLGLHTQVILSRTIGNRKNMRSVATKVAIQLNCKLGGEAWCLEIPLSNTMVIGYDTYHDAGARNRSAGAFVASLNRTFTRWYSRVSFHATHQELGSMLSQHLQDALCKYAQENEGASPERIIFFRDGVSDGQIPQVREWEIDQIVSSLNGFFPGVQHKLAFVVVTKRISTRFFAHTPNGGFTNPPPGTVVDSEVTRPERYDFFLVSQSVRQGTVSPTHYNIIYDTTGLKPDHMQRLSYKLTHLYFNWPGTIRVPAPCQYAHKLAFLAGQSLHGEHHSRLNTTLFYL</sequence>
<gene>
    <name evidence="1" type="ORF">HPB50_018123</name>
</gene>
<name>A0ACB7T990_HYAAI</name>
<dbReference type="Proteomes" id="UP000821845">
    <property type="component" value="Chromosome 11"/>
</dbReference>
<organism evidence="1 2">
    <name type="scientific">Hyalomma asiaticum</name>
    <name type="common">Tick</name>
    <dbReference type="NCBI Taxonomy" id="266040"/>
    <lineage>
        <taxon>Eukaryota</taxon>
        <taxon>Metazoa</taxon>
        <taxon>Ecdysozoa</taxon>
        <taxon>Arthropoda</taxon>
        <taxon>Chelicerata</taxon>
        <taxon>Arachnida</taxon>
        <taxon>Acari</taxon>
        <taxon>Parasitiformes</taxon>
        <taxon>Ixodida</taxon>
        <taxon>Ixodoidea</taxon>
        <taxon>Ixodidae</taxon>
        <taxon>Hyalomminae</taxon>
        <taxon>Hyalomma</taxon>
    </lineage>
</organism>
<keyword evidence="2" id="KW-1185">Reference proteome</keyword>
<evidence type="ECO:0000313" key="1">
    <source>
        <dbReference type="EMBL" id="KAH6941439.1"/>
    </source>
</evidence>
<protein>
    <submittedName>
        <fullName evidence="1">Uncharacterized protein</fullName>
    </submittedName>
</protein>
<dbReference type="EMBL" id="CM023491">
    <property type="protein sequence ID" value="KAH6941439.1"/>
    <property type="molecule type" value="Genomic_DNA"/>
</dbReference>